<evidence type="ECO:0000256" key="2">
    <source>
        <dbReference type="SAM" id="SignalP"/>
    </source>
</evidence>
<feature type="region of interest" description="Disordered" evidence="1">
    <location>
        <begin position="283"/>
        <end position="303"/>
    </location>
</feature>
<feature type="compositionally biased region" description="Polar residues" evidence="1">
    <location>
        <begin position="149"/>
        <end position="158"/>
    </location>
</feature>
<gene>
    <name evidence="3" type="ORF">M3P05_06865</name>
</gene>
<feature type="region of interest" description="Disordered" evidence="1">
    <location>
        <begin position="88"/>
        <end position="182"/>
    </location>
</feature>
<reference evidence="3 4" key="1">
    <citation type="submission" date="2022-05" db="EMBL/GenBank/DDBJ databases">
        <authorList>
            <person name="Park J.-S."/>
        </authorList>
    </citation>
    <scope>NUCLEOTIDE SEQUENCE [LARGE SCALE GENOMIC DNA]</scope>
    <source>
        <strain evidence="3 4">2012CJ34-2</strain>
    </source>
</reference>
<keyword evidence="2" id="KW-0732">Signal</keyword>
<feature type="compositionally biased region" description="Basic and acidic residues" evidence="1">
    <location>
        <begin position="159"/>
        <end position="177"/>
    </location>
</feature>
<organism evidence="3 4">
    <name type="scientific">Parendozoicomonas callyspongiae</name>
    <dbReference type="NCBI Taxonomy" id="2942213"/>
    <lineage>
        <taxon>Bacteria</taxon>
        <taxon>Pseudomonadati</taxon>
        <taxon>Pseudomonadota</taxon>
        <taxon>Gammaproteobacteria</taxon>
        <taxon>Oceanospirillales</taxon>
        <taxon>Endozoicomonadaceae</taxon>
        <taxon>Parendozoicomonas</taxon>
    </lineage>
</organism>
<dbReference type="PROSITE" id="PS51257">
    <property type="entry name" value="PROKAR_LIPOPROTEIN"/>
    <property type="match status" value="1"/>
</dbReference>
<feature type="compositionally biased region" description="Acidic residues" evidence="1">
    <location>
        <begin position="284"/>
        <end position="298"/>
    </location>
</feature>
<keyword evidence="4" id="KW-1185">Reference proteome</keyword>
<evidence type="ECO:0000256" key="1">
    <source>
        <dbReference type="SAM" id="MobiDB-lite"/>
    </source>
</evidence>
<feature type="signal peptide" evidence="2">
    <location>
        <begin position="1"/>
        <end position="28"/>
    </location>
</feature>
<dbReference type="EMBL" id="JAMFLX010000007">
    <property type="protein sequence ID" value="MCL6269661.1"/>
    <property type="molecule type" value="Genomic_DNA"/>
</dbReference>
<comment type="caution">
    <text evidence="3">The sequence shown here is derived from an EMBL/GenBank/DDBJ whole genome shotgun (WGS) entry which is preliminary data.</text>
</comment>
<feature type="compositionally biased region" description="Basic and acidic residues" evidence="1">
    <location>
        <begin position="544"/>
        <end position="553"/>
    </location>
</feature>
<evidence type="ECO:0008006" key="5">
    <source>
        <dbReference type="Google" id="ProtNLM"/>
    </source>
</evidence>
<dbReference type="Gene3D" id="3.30.70.1070">
    <property type="entry name" value="Sporulation related repeat"/>
    <property type="match status" value="3"/>
</dbReference>
<evidence type="ECO:0000313" key="4">
    <source>
        <dbReference type="Proteomes" id="UP001203338"/>
    </source>
</evidence>
<protein>
    <recommendedName>
        <fullName evidence="5">SPOR domain-containing protein</fullName>
    </recommendedName>
</protein>
<proteinExistence type="predicted"/>
<feature type="region of interest" description="Disordered" evidence="1">
    <location>
        <begin position="535"/>
        <end position="676"/>
    </location>
</feature>
<feature type="region of interest" description="Disordered" evidence="1">
    <location>
        <begin position="445"/>
        <end position="483"/>
    </location>
</feature>
<sequence length="1017" mass="113106">MQGRTFPLPALLALSVAAAIGSCTLALASRTKATDSAQTSSWECSAGLHQDWSCSPGVGEPYTKPLEQVRKYSKTMRSGLDHIMQQAISPSQDLSQVEEEEVESDLIPNYPEDDPILGQLPDTAFDPDSNKEYRPSPSRSLADNDWVSRLTSTSSWPEDQSRLPERRPEPEQNKFAETEVSEEEVSRSVLLSDWLKRAQRKSSWVNKEETEDTVAELLGKRTESMERAAGESGEAPIFDKERDVYADDWLDSAGEKAVWADLDEEINTPPPDISVASLSNSIDAVEETEQETEVEPSPEDERTTADMKLVGSVTLDGGEPVVEAPLVATVSDSSPLLPSEKKKFKPSGLSYSLLAHQASGQTKGKYGGKDSIPPLSVQIAQQTMPAFQMQMRQAQQKGAAPISYPQPQFTAPEPVNSETVQPRLIQRGSLPDLEVTPAERLYKAAPQPSMPSNRQMPWKKHAAPEQWRHAPSGTQVPNGHYAEGPAVFASADNIELPESAHYRQELPPSPQTETAQNSLSVRSWSLTGENVAHVSPTKIVTPLPDREIHRQQPEPDWPEPQYKAKNRLAPSIPSYSSKTLWPGAENNRMMRKAKPAVSPETLRSYRRPPPVSPKDIYRLSTQEPTSAGRPAQPYEKETPFTQTAKKQPKGPSSADRLRQKTQEPTAALEPELPTPAPAPLPKVMTGLQQANFTAPIPSNPGVPATLTEMLNAPIGSVSIQWMATTQPGQIYTLQQRYPLLKQATTVRFNSKGQTWYILLSGIYPDAYAARAALGGLEWQSVAKRLNPWTRPLSGLKKLDLVRTNERIPLSQKEHSLPQGAYTIQWMKSDVPEVLRDIRNSYPQLSTAEIILLSRKSTMQYVLIQGRYPSNLAVKQVLKDPQLSSLARHLQAKPRPMASLKNSTQLIKKPVFTQVSVPMDNQISNILMAPEGSFTIQWLAANKPRMLNQLKQRYPELENAELVHFRRNHKDWYVLVQGQYSSSHEARQVLKRPELQRLANQLRPWARSVAGLRQVVGS</sequence>
<name>A0ABT0PEH8_9GAMM</name>
<evidence type="ECO:0000313" key="3">
    <source>
        <dbReference type="EMBL" id="MCL6269661.1"/>
    </source>
</evidence>
<dbReference type="InterPro" id="IPR036680">
    <property type="entry name" value="SPOR-like_sf"/>
</dbReference>
<feature type="chain" id="PRO_5046741380" description="SPOR domain-containing protein" evidence="2">
    <location>
        <begin position="29"/>
        <end position="1017"/>
    </location>
</feature>
<dbReference type="Proteomes" id="UP001203338">
    <property type="component" value="Unassembled WGS sequence"/>
</dbReference>
<accession>A0ABT0PEH8</accession>
<dbReference type="RefSeq" id="WP_249698726.1">
    <property type="nucleotide sequence ID" value="NZ_JAMFLX010000007.1"/>
</dbReference>